<dbReference type="PANTHER" id="PTHR43138">
    <property type="entry name" value="ACETYLTRANSFERASE, GNAT FAMILY"/>
    <property type="match status" value="1"/>
</dbReference>
<evidence type="ECO:0000313" key="3">
    <source>
        <dbReference type="Proteomes" id="UP000532121"/>
    </source>
</evidence>
<dbReference type="PROSITE" id="PS51186">
    <property type="entry name" value="GNAT"/>
    <property type="match status" value="1"/>
</dbReference>
<dbReference type="GO" id="GO:0016747">
    <property type="term" value="F:acyltransferase activity, transferring groups other than amino-acyl groups"/>
    <property type="evidence" value="ECO:0007669"/>
    <property type="project" value="InterPro"/>
</dbReference>
<comment type="caution">
    <text evidence="2">The sequence shown here is derived from an EMBL/GenBank/DDBJ whole genome shotgun (WGS) entry which is preliminary data.</text>
</comment>
<proteinExistence type="predicted"/>
<evidence type="ECO:0000259" key="1">
    <source>
        <dbReference type="PROSITE" id="PS51186"/>
    </source>
</evidence>
<reference evidence="2 3" key="1">
    <citation type="submission" date="2020-04" db="EMBL/GenBank/DDBJ databases">
        <title>MicrobeNet Type strains.</title>
        <authorList>
            <person name="Nicholson A.C."/>
        </authorList>
    </citation>
    <scope>NUCLEOTIDE SEQUENCE [LARGE SCALE GENOMIC DNA]</scope>
    <source>
        <strain evidence="2 3">DSM 22768</strain>
    </source>
</reference>
<dbReference type="RefSeq" id="WP_193522975.1">
    <property type="nucleotide sequence ID" value="NZ_JABASA010000003.1"/>
</dbReference>
<dbReference type="AlphaFoldDB" id="A0A7X9LC31"/>
<dbReference type="PANTHER" id="PTHR43138:SF1">
    <property type="entry name" value="N-ACETYLTRANSFERASE ACA1"/>
    <property type="match status" value="1"/>
</dbReference>
<dbReference type="CDD" id="cd04301">
    <property type="entry name" value="NAT_SF"/>
    <property type="match status" value="1"/>
</dbReference>
<dbReference type="InterPro" id="IPR052742">
    <property type="entry name" value="Mito_N-acetyltransferase"/>
</dbReference>
<name>A0A7X9LC31_STRRT</name>
<dbReference type="InterPro" id="IPR016181">
    <property type="entry name" value="Acyl_CoA_acyltransferase"/>
</dbReference>
<organism evidence="2 3">
    <name type="scientific">Streptococcus ratti</name>
    <dbReference type="NCBI Taxonomy" id="1341"/>
    <lineage>
        <taxon>Bacteria</taxon>
        <taxon>Bacillati</taxon>
        <taxon>Bacillota</taxon>
        <taxon>Bacilli</taxon>
        <taxon>Lactobacillales</taxon>
        <taxon>Streptococcaceae</taxon>
        <taxon>Streptococcus</taxon>
    </lineage>
</organism>
<dbReference type="Pfam" id="PF00583">
    <property type="entry name" value="Acetyltransf_1"/>
    <property type="match status" value="1"/>
</dbReference>
<dbReference type="SUPFAM" id="SSF55729">
    <property type="entry name" value="Acyl-CoA N-acyltransferases (Nat)"/>
    <property type="match status" value="1"/>
</dbReference>
<gene>
    <name evidence="2" type="ORF">HHO37_01830</name>
</gene>
<dbReference type="EMBL" id="JABASA010000003">
    <property type="protein sequence ID" value="NMD48438.1"/>
    <property type="molecule type" value="Genomic_DNA"/>
</dbReference>
<dbReference type="InterPro" id="IPR000182">
    <property type="entry name" value="GNAT_dom"/>
</dbReference>
<dbReference type="Proteomes" id="UP000532121">
    <property type="component" value="Unassembled WGS sequence"/>
</dbReference>
<protein>
    <submittedName>
        <fullName evidence="2">GNAT family N-acetyltransferase</fullName>
    </submittedName>
</protein>
<feature type="domain" description="N-acetyltransferase" evidence="1">
    <location>
        <begin position="1"/>
        <end position="158"/>
    </location>
</feature>
<accession>A0A7X9LC31</accession>
<sequence>MLIKPMELTELDQVIALENAVWSNQNTPAPLPVASKDKLIKSFENGRHFLVAKEKNRILAVLDYGPLYSFPSGSHVVTFGIAVADSQRRKGIGKKLIRAFLDTVKNDYQIVLIHVLSTNCPAIAFYESLGFCLEARLKRQFFLSGQYVDDLIFTFDLTKHPAA</sequence>
<dbReference type="Gene3D" id="3.40.630.30">
    <property type="match status" value="1"/>
</dbReference>
<evidence type="ECO:0000313" key="2">
    <source>
        <dbReference type="EMBL" id="NMD48438.1"/>
    </source>
</evidence>